<protein>
    <submittedName>
        <fullName evidence="1">Uncharacterized protein</fullName>
    </submittedName>
</protein>
<organism evidence="1 2">
    <name type="scientific">Oenococcus oeni</name>
    <name type="common">Leuconostoc oenos</name>
    <dbReference type="NCBI Taxonomy" id="1247"/>
    <lineage>
        <taxon>Bacteria</taxon>
        <taxon>Bacillati</taxon>
        <taxon>Bacillota</taxon>
        <taxon>Bacilli</taxon>
        <taxon>Lactobacillales</taxon>
        <taxon>Lactobacillaceae</taxon>
        <taxon>Oenococcus</taxon>
    </lineage>
</organism>
<proteinExistence type="predicted"/>
<evidence type="ECO:0000313" key="2">
    <source>
        <dbReference type="Proteomes" id="UP000294726"/>
    </source>
</evidence>
<dbReference type="AlphaFoldDB" id="A0AAQ2URB3"/>
<sequence length="50" mass="5874">MRHCHKTNTRQVDKKTKAAIMVTFVNIKKKKYKGNAISISATFRYQVLLY</sequence>
<evidence type="ECO:0000313" key="1">
    <source>
        <dbReference type="EMBL" id="VDB97954.1"/>
    </source>
</evidence>
<name>A0AAQ2URB3_OENOE</name>
<reference evidence="1 2" key="1">
    <citation type="submission" date="2018-08" db="EMBL/GenBank/DDBJ databases">
        <authorList>
            <person name="Lorentzen P. G. S. M."/>
        </authorList>
    </citation>
    <scope>NUCLEOTIDE SEQUENCE [LARGE SCALE GENOMIC DNA]</scope>
    <source>
        <strain evidence="1 2">CRBO_1381</strain>
    </source>
</reference>
<dbReference type="EMBL" id="LR031358">
    <property type="protein sequence ID" value="VDB97954.1"/>
    <property type="molecule type" value="Genomic_DNA"/>
</dbReference>
<gene>
    <name evidence="1" type="ORF">OENI_0839</name>
</gene>
<accession>A0AAQ2URB3</accession>
<dbReference type="Proteomes" id="UP000294726">
    <property type="component" value="Chromosome"/>
</dbReference>